<gene>
    <name evidence="2" type="ORF">SAMN05421848_2018</name>
</gene>
<dbReference type="OrthoDB" id="6199301at2"/>
<protein>
    <submittedName>
        <fullName evidence="2">Beta-barrel assembly machine subunit BamC</fullName>
    </submittedName>
</protein>
<name>A0A1I1KJ58_9GAMM</name>
<evidence type="ECO:0000313" key="3">
    <source>
        <dbReference type="Proteomes" id="UP000199046"/>
    </source>
</evidence>
<dbReference type="Pfam" id="PF06804">
    <property type="entry name" value="Lipoprotein_18"/>
    <property type="match status" value="1"/>
</dbReference>
<organism evidence="2 3">
    <name type="scientific">Kushneria avicenniae</name>
    <dbReference type="NCBI Taxonomy" id="402385"/>
    <lineage>
        <taxon>Bacteria</taxon>
        <taxon>Pseudomonadati</taxon>
        <taxon>Pseudomonadota</taxon>
        <taxon>Gammaproteobacteria</taxon>
        <taxon>Oceanospirillales</taxon>
        <taxon>Halomonadaceae</taxon>
        <taxon>Kushneria</taxon>
    </lineage>
</organism>
<reference evidence="3" key="1">
    <citation type="submission" date="2016-10" db="EMBL/GenBank/DDBJ databases">
        <authorList>
            <person name="Varghese N."/>
            <person name="Submissions S."/>
        </authorList>
    </citation>
    <scope>NUCLEOTIDE SEQUENCE [LARGE SCALE GENOMIC DNA]</scope>
    <source>
        <strain evidence="3">DSM 23439</strain>
    </source>
</reference>
<dbReference type="InterPro" id="IPR010653">
    <property type="entry name" value="NlpB/DapX"/>
</dbReference>
<dbReference type="Gene3D" id="3.30.310.170">
    <property type="entry name" value="Outer membrane protein assembly factor BamC"/>
    <property type="match status" value="1"/>
</dbReference>
<evidence type="ECO:0000313" key="2">
    <source>
        <dbReference type="EMBL" id="SFC60906.1"/>
    </source>
</evidence>
<dbReference type="RefSeq" id="WP_090133566.1">
    <property type="nucleotide sequence ID" value="NZ_FOLY01000004.1"/>
</dbReference>
<accession>A0A1I1KJ58</accession>
<dbReference type="EMBL" id="FOLY01000004">
    <property type="protein sequence ID" value="SFC60906.1"/>
    <property type="molecule type" value="Genomic_DNA"/>
</dbReference>
<dbReference type="InterPro" id="IPR042268">
    <property type="entry name" value="BamC_C"/>
</dbReference>
<keyword evidence="3" id="KW-1185">Reference proteome</keyword>
<dbReference type="STRING" id="402385.SAMN05421848_2018"/>
<evidence type="ECO:0000256" key="1">
    <source>
        <dbReference type="SAM" id="MobiDB-lite"/>
    </source>
</evidence>
<sequence>MSRTRWMMVTPLLLALGGCGGGYYHDRNSEYADAEMTRPLELPATRDQARYQDAMPVPQATNDFIRSRDGYEPPRPQTLSTSDRETRYVEPREADGNRWLVVSAAPGTVWPRLQEFVRANGYQVHNIDGNTGQITTDRGVLSVRQGIRNNTTDVYCQQGGSSAEACLNQISQYLSSSAPQGGVSLVAQNLSRNDRVRLESRGDNWRLALALDFPRAWSELAWQLENNYQTDQRRLIDQNRSERVFAIEYTVKGEGSWIPFRGSSDETQQYLLHVAPGDNGTLVTVTDSAGEPVDQQRTHDLLDGVASILR</sequence>
<dbReference type="Proteomes" id="UP000199046">
    <property type="component" value="Unassembled WGS sequence"/>
</dbReference>
<feature type="region of interest" description="Disordered" evidence="1">
    <location>
        <begin position="63"/>
        <end position="90"/>
    </location>
</feature>
<dbReference type="AlphaFoldDB" id="A0A1I1KJ58"/>
<dbReference type="PROSITE" id="PS51257">
    <property type="entry name" value="PROKAR_LIPOPROTEIN"/>
    <property type="match status" value="1"/>
</dbReference>
<proteinExistence type="predicted"/>